<evidence type="ECO:0000256" key="2">
    <source>
        <dbReference type="SAM" id="SignalP"/>
    </source>
</evidence>
<organism evidence="3 4">
    <name type="scientific">Alosa alosa</name>
    <name type="common">allis shad</name>
    <dbReference type="NCBI Taxonomy" id="278164"/>
    <lineage>
        <taxon>Eukaryota</taxon>
        <taxon>Metazoa</taxon>
        <taxon>Chordata</taxon>
        <taxon>Craniata</taxon>
        <taxon>Vertebrata</taxon>
        <taxon>Euteleostomi</taxon>
        <taxon>Actinopterygii</taxon>
        <taxon>Neopterygii</taxon>
        <taxon>Teleostei</taxon>
        <taxon>Clupei</taxon>
        <taxon>Clupeiformes</taxon>
        <taxon>Clupeoidei</taxon>
        <taxon>Clupeidae</taxon>
        <taxon>Alosa</taxon>
    </lineage>
</organism>
<feature type="region of interest" description="Disordered" evidence="1">
    <location>
        <begin position="74"/>
        <end position="95"/>
    </location>
</feature>
<evidence type="ECO:0000256" key="1">
    <source>
        <dbReference type="SAM" id="MobiDB-lite"/>
    </source>
</evidence>
<feature type="signal peptide" evidence="2">
    <location>
        <begin position="1"/>
        <end position="31"/>
    </location>
</feature>
<keyword evidence="4" id="KW-1185">Reference proteome</keyword>
<name>A0AAV6GGC8_9TELE</name>
<feature type="chain" id="PRO_5043607974" description="Secreted protein" evidence="2">
    <location>
        <begin position="32"/>
        <end position="95"/>
    </location>
</feature>
<dbReference type="AlphaFoldDB" id="A0AAV6GGC8"/>
<dbReference type="Proteomes" id="UP000823561">
    <property type="component" value="Chromosome 10"/>
</dbReference>
<keyword evidence="2" id="KW-0732">Signal</keyword>
<evidence type="ECO:0000313" key="3">
    <source>
        <dbReference type="EMBL" id="KAG5274263.1"/>
    </source>
</evidence>
<dbReference type="EMBL" id="JADWDJ010000010">
    <property type="protein sequence ID" value="KAG5274263.1"/>
    <property type="molecule type" value="Genomic_DNA"/>
</dbReference>
<proteinExistence type="predicted"/>
<protein>
    <recommendedName>
        <fullName evidence="5">Secreted protein</fullName>
    </recommendedName>
</protein>
<evidence type="ECO:0008006" key="5">
    <source>
        <dbReference type="Google" id="ProtNLM"/>
    </source>
</evidence>
<gene>
    <name evidence="3" type="ORF">AALO_G00134160</name>
</gene>
<evidence type="ECO:0000313" key="4">
    <source>
        <dbReference type="Proteomes" id="UP000823561"/>
    </source>
</evidence>
<sequence length="95" mass="10881">MALCPQSSGMFCLFAIQTILIICVSTPGTAALKFPQHYTMVHWARRIEKELERVLPLVTGVQQMKGCLPHIFPKEESTTRNPEFSREHNLNLLRE</sequence>
<comment type="caution">
    <text evidence="3">The sequence shown here is derived from an EMBL/GenBank/DDBJ whole genome shotgun (WGS) entry which is preliminary data.</text>
</comment>
<reference evidence="3" key="1">
    <citation type="submission" date="2020-10" db="EMBL/GenBank/DDBJ databases">
        <title>Chromosome-scale genome assembly of the Allis shad, Alosa alosa.</title>
        <authorList>
            <person name="Margot Z."/>
            <person name="Christophe K."/>
            <person name="Cabau C."/>
            <person name="Louis A."/>
            <person name="Berthelot C."/>
            <person name="Parey E."/>
            <person name="Roest Crollius H."/>
            <person name="Montfort J."/>
            <person name="Robinson-Rechavi M."/>
            <person name="Bucao C."/>
            <person name="Bouchez O."/>
            <person name="Gislard M."/>
            <person name="Lluch J."/>
            <person name="Milhes M."/>
            <person name="Lampietro C."/>
            <person name="Lopez Roques C."/>
            <person name="Donnadieu C."/>
            <person name="Braasch I."/>
            <person name="Desvignes T."/>
            <person name="Postlethwait J."/>
            <person name="Bobe J."/>
            <person name="Guiguen Y."/>
        </authorList>
    </citation>
    <scope>NUCLEOTIDE SEQUENCE</scope>
    <source>
        <strain evidence="3">M-15738</strain>
        <tissue evidence="3">Blood</tissue>
    </source>
</reference>
<accession>A0AAV6GGC8</accession>